<evidence type="ECO:0000313" key="2">
    <source>
        <dbReference type="Proteomes" id="UP000093432"/>
    </source>
</evidence>
<accession>A0A1B8ZIK9</accession>
<dbReference type="GO" id="GO:0016740">
    <property type="term" value="F:transferase activity"/>
    <property type="evidence" value="ECO:0007669"/>
    <property type="project" value="UniProtKB-KW"/>
</dbReference>
<reference evidence="2" key="1">
    <citation type="submission" date="2016-07" db="EMBL/GenBank/DDBJ databases">
        <authorList>
            <person name="Florea S."/>
            <person name="Webb J.S."/>
            <person name="Jaromczyk J."/>
            <person name="Schardl C.L."/>
        </authorList>
    </citation>
    <scope>NUCLEOTIDE SEQUENCE [LARGE SCALE GENOMIC DNA]</scope>
    <source>
        <strain evidence="2">CC-VM-7</strain>
    </source>
</reference>
<dbReference type="KEGG" id="carh:EGY05_22810"/>
<dbReference type="EMBL" id="MAYG01000012">
    <property type="protein sequence ID" value="OCA71428.1"/>
    <property type="molecule type" value="Genomic_DNA"/>
</dbReference>
<comment type="caution">
    <text evidence="1">The sequence shown here is derived from an EMBL/GenBank/DDBJ whole genome shotgun (WGS) entry which is preliminary data.</text>
</comment>
<evidence type="ECO:0000313" key="1">
    <source>
        <dbReference type="EMBL" id="OCA71428.1"/>
    </source>
</evidence>
<keyword evidence="1" id="KW-0808">Transferase</keyword>
<organism evidence="1 2">
    <name type="scientific">Chryseobacterium arthrosphaerae</name>
    <dbReference type="NCBI Taxonomy" id="651561"/>
    <lineage>
        <taxon>Bacteria</taxon>
        <taxon>Pseudomonadati</taxon>
        <taxon>Bacteroidota</taxon>
        <taxon>Flavobacteriia</taxon>
        <taxon>Flavobacteriales</taxon>
        <taxon>Weeksellaceae</taxon>
        <taxon>Chryseobacterium group</taxon>
        <taxon>Chryseobacterium</taxon>
    </lineage>
</organism>
<dbReference type="GeneID" id="78304015"/>
<dbReference type="STRING" id="651561.BBI00_17075"/>
<proteinExistence type="predicted"/>
<dbReference type="RefSeq" id="WP_065400077.1">
    <property type="nucleotide sequence ID" value="NZ_CP033811.1"/>
</dbReference>
<sequence length="40" mass="4475">MKKMTKDKMKKIMAGGEICLACADGYHQVIRNGRCTCEPD</sequence>
<gene>
    <name evidence="1" type="ORF">BBI00_17075</name>
</gene>
<protein>
    <submittedName>
        <fullName evidence="1">GNAT family acetyltransferase</fullName>
    </submittedName>
</protein>
<dbReference type="AlphaFoldDB" id="A0A1B8ZIK9"/>
<dbReference type="Proteomes" id="UP000093432">
    <property type="component" value="Unassembled WGS sequence"/>
</dbReference>
<name>A0A1B8ZIK9_9FLAO</name>